<sequence length="319" mass="33781">MTAHDHNHDHEVAQTPDSARDHAHTHSAAGRTLLLALVLTLGFSVVELLAGWRSGSLALLADAGHMVTDGASLGISALAAWLAARPPSRRHTYGLGRAELLAALVNALSMLAVVFVIATEAWHRLQSPGQIDGATVSVVAVLGLVINLVVAWVLSRGERNLNVRAALLHVMGDALGSVAAIVAGAVIWFTSWTPIDPLLSILIGGLILASSVRLLREALHATLDGVPFAMDIEQVGRALAGVSGVREVHDLHVWPIAAERLALSAHVRVENLTAWPQTLKALTAEAAKLGIGHVTFQPEDVPVIHPVQFVPAGWQKTQR</sequence>
<evidence type="ECO:0000313" key="13">
    <source>
        <dbReference type="EMBL" id="TYC52694.1"/>
    </source>
</evidence>
<dbReference type="AlphaFoldDB" id="A0A6C2CFD7"/>
<evidence type="ECO:0000256" key="4">
    <source>
        <dbReference type="ARBA" id="ARBA00022692"/>
    </source>
</evidence>
<keyword evidence="8 10" id="KW-0472">Membrane</keyword>
<evidence type="ECO:0000256" key="2">
    <source>
        <dbReference type="ARBA" id="ARBA00008873"/>
    </source>
</evidence>
<dbReference type="SUPFAM" id="SSF161111">
    <property type="entry name" value="Cation efflux protein transmembrane domain-like"/>
    <property type="match status" value="1"/>
</dbReference>
<proteinExistence type="inferred from homology"/>
<evidence type="ECO:0000256" key="7">
    <source>
        <dbReference type="ARBA" id="ARBA00023065"/>
    </source>
</evidence>
<dbReference type="Pfam" id="PF16916">
    <property type="entry name" value="ZT_dimer"/>
    <property type="match status" value="1"/>
</dbReference>
<dbReference type="Pfam" id="PF01545">
    <property type="entry name" value="Cation_efflux"/>
    <property type="match status" value="1"/>
</dbReference>
<dbReference type="PANTHER" id="PTHR11562:SF17">
    <property type="entry name" value="RE54080P-RELATED"/>
    <property type="match status" value="1"/>
</dbReference>
<comment type="caution">
    <text evidence="13">The sequence shown here is derived from an EMBL/GenBank/DDBJ whole genome shotgun (WGS) entry which is preliminary data.</text>
</comment>
<evidence type="ECO:0000256" key="1">
    <source>
        <dbReference type="ARBA" id="ARBA00004141"/>
    </source>
</evidence>
<evidence type="ECO:0000313" key="14">
    <source>
        <dbReference type="Proteomes" id="UP000389128"/>
    </source>
</evidence>
<comment type="subcellular location">
    <subcellularLocation>
        <location evidence="1">Membrane</location>
        <topology evidence="1">Multi-pass membrane protein</topology>
    </subcellularLocation>
</comment>
<feature type="domain" description="Cation efflux protein transmembrane" evidence="11">
    <location>
        <begin position="33"/>
        <end position="219"/>
    </location>
</feature>
<evidence type="ECO:0000256" key="5">
    <source>
        <dbReference type="ARBA" id="ARBA00022906"/>
    </source>
</evidence>
<keyword evidence="14" id="KW-1185">Reference proteome</keyword>
<evidence type="ECO:0000256" key="3">
    <source>
        <dbReference type="ARBA" id="ARBA00022448"/>
    </source>
</evidence>
<keyword evidence="6 10" id="KW-1133">Transmembrane helix</keyword>
<dbReference type="EMBL" id="SDKK01000030">
    <property type="protein sequence ID" value="TYC52694.1"/>
    <property type="molecule type" value="Genomic_DNA"/>
</dbReference>
<dbReference type="NCBIfam" id="TIGR01297">
    <property type="entry name" value="CDF"/>
    <property type="match status" value="1"/>
</dbReference>
<dbReference type="Gene3D" id="1.20.1510.10">
    <property type="entry name" value="Cation efflux protein transmembrane domain"/>
    <property type="match status" value="1"/>
</dbReference>
<keyword evidence="4 10" id="KW-0812">Transmembrane</keyword>
<reference evidence="13 14" key="1">
    <citation type="submission" date="2019-01" db="EMBL/GenBank/DDBJ databases">
        <title>Zoogloea oleivorans genome sequencing and assembly.</title>
        <authorList>
            <person name="Tancsics A."/>
            <person name="Farkas M."/>
            <person name="Kriszt B."/>
            <person name="Maroti G."/>
            <person name="Horvath B."/>
        </authorList>
    </citation>
    <scope>NUCLEOTIDE SEQUENCE [LARGE SCALE GENOMIC DNA]</scope>
    <source>
        <strain evidence="13 14">Buc</strain>
    </source>
</reference>
<feature type="transmembrane region" description="Helical" evidence="10">
    <location>
        <begin position="100"/>
        <end position="122"/>
    </location>
</feature>
<keyword evidence="5" id="KW-0862">Zinc</keyword>
<evidence type="ECO:0000256" key="9">
    <source>
        <dbReference type="SAM" id="MobiDB-lite"/>
    </source>
</evidence>
<feature type="domain" description="Cation efflux protein cytoplasmic" evidence="12">
    <location>
        <begin position="231"/>
        <end position="273"/>
    </location>
</feature>
<dbReference type="InterPro" id="IPR050681">
    <property type="entry name" value="CDF/SLC30A"/>
</dbReference>
<feature type="transmembrane region" description="Helical" evidence="10">
    <location>
        <begin position="195"/>
        <end position="215"/>
    </location>
</feature>
<keyword evidence="7" id="KW-0406">Ion transport</keyword>
<feature type="transmembrane region" description="Helical" evidence="10">
    <location>
        <begin position="134"/>
        <end position="154"/>
    </location>
</feature>
<dbReference type="RefSeq" id="WP_148581238.1">
    <property type="nucleotide sequence ID" value="NZ_SDKK01000030.1"/>
</dbReference>
<feature type="transmembrane region" description="Helical" evidence="10">
    <location>
        <begin position="64"/>
        <end position="84"/>
    </location>
</feature>
<keyword evidence="5" id="KW-0864">Zinc transport</keyword>
<dbReference type="InterPro" id="IPR027469">
    <property type="entry name" value="Cation_efflux_TMD_sf"/>
</dbReference>
<dbReference type="GO" id="GO:0005886">
    <property type="term" value="C:plasma membrane"/>
    <property type="evidence" value="ECO:0007669"/>
    <property type="project" value="TreeGrafter"/>
</dbReference>
<feature type="region of interest" description="Disordered" evidence="9">
    <location>
        <begin position="1"/>
        <end position="23"/>
    </location>
</feature>
<dbReference type="InterPro" id="IPR058533">
    <property type="entry name" value="Cation_efflux_TM"/>
</dbReference>
<accession>A0A6C2CFD7</accession>
<name>A0A6C2CFD7_9RHOO</name>
<evidence type="ECO:0000256" key="8">
    <source>
        <dbReference type="ARBA" id="ARBA00023136"/>
    </source>
</evidence>
<organism evidence="13 14">
    <name type="scientific">Zoogloea oleivorans</name>
    <dbReference type="NCBI Taxonomy" id="1552750"/>
    <lineage>
        <taxon>Bacteria</taxon>
        <taxon>Pseudomonadati</taxon>
        <taxon>Pseudomonadota</taxon>
        <taxon>Betaproteobacteria</taxon>
        <taxon>Rhodocyclales</taxon>
        <taxon>Zoogloeaceae</taxon>
        <taxon>Zoogloea</taxon>
    </lineage>
</organism>
<dbReference type="PANTHER" id="PTHR11562">
    <property type="entry name" value="CATION EFFLUX PROTEIN/ ZINC TRANSPORTER"/>
    <property type="match status" value="1"/>
</dbReference>
<gene>
    <name evidence="13" type="ORF">ETQ85_22150</name>
</gene>
<evidence type="ECO:0000259" key="11">
    <source>
        <dbReference type="Pfam" id="PF01545"/>
    </source>
</evidence>
<evidence type="ECO:0000259" key="12">
    <source>
        <dbReference type="Pfam" id="PF16916"/>
    </source>
</evidence>
<evidence type="ECO:0000256" key="6">
    <source>
        <dbReference type="ARBA" id="ARBA00022989"/>
    </source>
</evidence>
<evidence type="ECO:0000256" key="10">
    <source>
        <dbReference type="SAM" id="Phobius"/>
    </source>
</evidence>
<protein>
    <submittedName>
        <fullName evidence="13">Cation transporter</fullName>
    </submittedName>
</protein>
<keyword evidence="3" id="KW-0813">Transport</keyword>
<dbReference type="InterPro" id="IPR002524">
    <property type="entry name" value="Cation_efflux"/>
</dbReference>
<feature type="transmembrane region" description="Helical" evidence="10">
    <location>
        <begin position="33"/>
        <end position="52"/>
    </location>
</feature>
<dbReference type="OrthoDB" id="9809646at2"/>
<feature type="transmembrane region" description="Helical" evidence="10">
    <location>
        <begin position="166"/>
        <end position="189"/>
    </location>
</feature>
<comment type="similarity">
    <text evidence="2">Belongs to the cation diffusion facilitator (CDF) transporter (TC 2.A.4) family. SLC30A subfamily.</text>
</comment>
<dbReference type="InterPro" id="IPR027470">
    <property type="entry name" value="Cation_efflux_CTD"/>
</dbReference>
<dbReference type="Proteomes" id="UP000389128">
    <property type="component" value="Unassembled WGS sequence"/>
</dbReference>
<dbReference type="GO" id="GO:0005385">
    <property type="term" value="F:zinc ion transmembrane transporter activity"/>
    <property type="evidence" value="ECO:0007669"/>
    <property type="project" value="TreeGrafter"/>
</dbReference>